<dbReference type="Proteomes" id="UP000005459">
    <property type="component" value="Unassembled WGS sequence"/>
</dbReference>
<dbReference type="InterPro" id="IPR007899">
    <property type="entry name" value="CHAD_dom"/>
</dbReference>
<dbReference type="PROSITE" id="PS51708">
    <property type="entry name" value="CHAD"/>
    <property type="match status" value="1"/>
</dbReference>
<dbReference type="RefSeq" id="WP_007191855.1">
    <property type="nucleotide sequence ID" value="NZ_AFWV01000003.1"/>
</dbReference>
<dbReference type="Gene3D" id="1.40.20.10">
    <property type="entry name" value="CHAD domain"/>
    <property type="match status" value="1"/>
</dbReference>
<dbReference type="Pfam" id="PF05235">
    <property type="entry name" value="CHAD"/>
    <property type="match status" value="1"/>
</dbReference>
<dbReference type="PATRIC" id="fig|768671.3.peg.1044"/>
<reference evidence="2 3" key="1">
    <citation type="submission" date="2011-06" db="EMBL/GenBank/DDBJ databases">
        <title>The draft genome of Thiocapsa marina 5811.</title>
        <authorList>
            <consortium name="US DOE Joint Genome Institute (JGI-PGF)"/>
            <person name="Lucas S."/>
            <person name="Han J."/>
            <person name="Cheng J.-F."/>
            <person name="Goodwin L."/>
            <person name="Pitluck S."/>
            <person name="Peters L."/>
            <person name="Land M.L."/>
            <person name="Hauser L."/>
            <person name="Vogl K."/>
            <person name="Liu Z."/>
            <person name="Imhoff J."/>
            <person name="Thiel V."/>
            <person name="Frigaard N.-U."/>
            <person name="Bryant D."/>
            <person name="Woyke T.J."/>
        </authorList>
    </citation>
    <scope>NUCLEOTIDE SEQUENCE [LARGE SCALE GENOMIC DNA]</scope>
    <source>
        <strain evidence="2 3">5811</strain>
    </source>
</reference>
<evidence type="ECO:0000313" key="2">
    <source>
        <dbReference type="EMBL" id="EGV19532.1"/>
    </source>
</evidence>
<sequence>MSDSTTELQIPHGTSTERVADLLQGRYRTVLAPAETVTRVFYDTFDWAIFHDGGALECRTRRSTRRLVRSSLDGRAPPVSQTLAGEPGFAFDLPLGPVRECVLEICGIRRLLPVVVVESHVTAFRLVNDEEESLLRVEIHAQSARTPEEEPCGPLGIRIRLVAEPYHEGVCREVEALLLEHLAPAPTSARKPLLTEALAVCGRRPGDYSSKIDNRLDSEQRADEALKTLLRSLHQTLLANLEGARRHLDTEFLHDLRVATRRTRSAIGQVKGVLPSERVEDFKVRFAWLQQVTGPLRDLDVYLLEFDRYRQALPCRLRARLDPVHAFLLQRQAEEQGRVAGALSSPAFDALTREWQAFLDLPVLEHPSEPNAARSIKSVADERIRRMEKRVRREGSAIRPDSPATDLHELRKSCKKLRYLMELFQSLYPRAKIAKLIKLLKVLLDHLGLVQDLAVQAEHLLDWAKQMHCEGSADTETLLAMGALVGQLLERQAQAREAFAEVFDRYRHDEHQALFRALFESG</sequence>
<protein>
    <submittedName>
        <fullName evidence="2">CHAD domain containing protein</fullName>
    </submittedName>
</protein>
<keyword evidence="3" id="KW-1185">Reference proteome</keyword>
<gene>
    <name evidence="2" type="ORF">ThimaDRAFT_0978</name>
</gene>
<dbReference type="AlphaFoldDB" id="F9U8C0"/>
<dbReference type="OrthoDB" id="9810154at2"/>
<dbReference type="eggNOG" id="COG5607">
    <property type="taxonomic scope" value="Bacteria"/>
</dbReference>
<dbReference type="PANTHER" id="PTHR39339:SF1">
    <property type="entry name" value="CHAD DOMAIN-CONTAINING PROTEIN"/>
    <property type="match status" value="1"/>
</dbReference>
<dbReference type="EMBL" id="AFWV01000003">
    <property type="protein sequence ID" value="EGV19532.1"/>
    <property type="molecule type" value="Genomic_DNA"/>
</dbReference>
<dbReference type="SMART" id="SM00880">
    <property type="entry name" value="CHAD"/>
    <property type="match status" value="1"/>
</dbReference>
<accession>F9U8C0</accession>
<evidence type="ECO:0000313" key="3">
    <source>
        <dbReference type="Proteomes" id="UP000005459"/>
    </source>
</evidence>
<dbReference type="STRING" id="768671.ThimaDRAFT_0978"/>
<organism evidence="2 3">
    <name type="scientific">Thiocapsa marina 5811</name>
    <dbReference type="NCBI Taxonomy" id="768671"/>
    <lineage>
        <taxon>Bacteria</taxon>
        <taxon>Pseudomonadati</taxon>
        <taxon>Pseudomonadota</taxon>
        <taxon>Gammaproteobacteria</taxon>
        <taxon>Chromatiales</taxon>
        <taxon>Chromatiaceae</taxon>
        <taxon>Thiocapsa</taxon>
    </lineage>
</organism>
<feature type="domain" description="CHAD" evidence="1">
    <location>
        <begin position="219"/>
        <end position="519"/>
    </location>
</feature>
<proteinExistence type="predicted"/>
<dbReference type="InterPro" id="IPR038186">
    <property type="entry name" value="CHAD_dom_sf"/>
</dbReference>
<evidence type="ECO:0000259" key="1">
    <source>
        <dbReference type="PROSITE" id="PS51708"/>
    </source>
</evidence>
<dbReference type="PANTHER" id="PTHR39339">
    <property type="entry name" value="SLR1444 PROTEIN"/>
    <property type="match status" value="1"/>
</dbReference>
<name>F9U8C0_9GAMM</name>